<dbReference type="PANTHER" id="PTHR36855">
    <property type="entry name" value="CHROMOSOME 10, WHOLE GENOME SHOTGUN SEQUENCE"/>
    <property type="match status" value="1"/>
</dbReference>
<dbReference type="Pfam" id="PF17733">
    <property type="entry name" value="KPWE_dom"/>
    <property type="match status" value="1"/>
</dbReference>
<evidence type="ECO:0000259" key="2">
    <source>
        <dbReference type="Pfam" id="PF17733"/>
    </source>
</evidence>
<feature type="domain" description="PEX14-like helix-turn-helix" evidence="3">
    <location>
        <begin position="17"/>
        <end position="82"/>
    </location>
</feature>
<feature type="domain" description="Peroxisomal membrane protein PEX14-like KPWE" evidence="2">
    <location>
        <begin position="128"/>
        <end position="173"/>
    </location>
</feature>
<dbReference type="InterPro" id="IPR040554">
    <property type="entry name" value="KPWE_PEX14_dom"/>
</dbReference>
<accession>A0A9P4NU25</accession>
<dbReference type="InterPro" id="IPR058841">
    <property type="entry name" value="HTH_76"/>
</dbReference>
<evidence type="ECO:0000313" key="4">
    <source>
        <dbReference type="EMBL" id="KAF2432234.1"/>
    </source>
</evidence>
<protein>
    <submittedName>
        <fullName evidence="4">Uncharacterized protein</fullName>
    </submittedName>
</protein>
<name>A0A9P4NU25_9PEZI</name>
<dbReference type="PANTHER" id="PTHR36855:SF1">
    <property type="entry name" value="PEROXISOME MEMBRANE ANCHOR PROTEIN PEX14P N-TERMINAL DOMAIN-CONTAINING PROTEIN"/>
    <property type="match status" value="1"/>
</dbReference>
<sequence>MASSQAQATPLPVQSTDIYAHVDNYPWNADVEFLGGLSAILGPNPDESSRNDLTLRARCFYFSRKFNTNIDFDTYKAYYQRHHGNSSLPTPPASMNNGPTIKADPDLPPWTAPSAQVSTSAEPDAAPRLSYQEIVDLITEGKDVPGIRDIPETVLQGQGTTASAPRRRKPWEKNGEQGIQLEGM</sequence>
<evidence type="ECO:0000256" key="1">
    <source>
        <dbReference type="SAM" id="MobiDB-lite"/>
    </source>
</evidence>
<dbReference type="OrthoDB" id="9936937at2759"/>
<organism evidence="4 5">
    <name type="scientific">Tothia fuscella</name>
    <dbReference type="NCBI Taxonomy" id="1048955"/>
    <lineage>
        <taxon>Eukaryota</taxon>
        <taxon>Fungi</taxon>
        <taxon>Dikarya</taxon>
        <taxon>Ascomycota</taxon>
        <taxon>Pezizomycotina</taxon>
        <taxon>Dothideomycetes</taxon>
        <taxon>Pleosporomycetidae</taxon>
        <taxon>Venturiales</taxon>
        <taxon>Cylindrosympodiaceae</taxon>
        <taxon>Tothia</taxon>
    </lineage>
</organism>
<comment type="caution">
    <text evidence="4">The sequence shown here is derived from an EMBL/GenBank/DDBJ whole genome shotgun (WGS) entry which is preliminary data.</text>
</comment>
<evidence type="ECO:0000313" key="5">
    <source>
        <dbReference type="Proteomes" id="UP000800235"/>
    </source>
</evidence>
<evidence type="ECO:0000259" key="3">
    <source>
        <dbReference type="Pfam" id="PF25871"/>
    </source>
</evidence>
<keyword evidence="5" id="KW-1185">Reference proteome</keyword>
<proteinExistence type="predicted"/>
<dbReference type="Proteomes" id="UP000800235">
    <property type="component" value="Unassembled WGS sequence"/>
</dbReference>
<reference evidence="4" key="1">
    <citation type="journal article" date="2020" name="Stud. Mycol.">
        <title>101 Dothideomycetes genomes: a test case for predicting lifestyles and emergence of pathogens.</title>
        <authorList>
            <person name="Haridas S."/>
            <person name="Albert R."/>
            <person name="Binder M."/>
            <person name="Bloem J."/>
            <person name="Labutti K."/>
            <person name="Salamov A."/>
            <person name="Andreopoulos B."/>
            <person name="Baker S."/>
            <person name="Barry K."/>
            <person name="Bills G."/>
            <person name="Bluhm B."/>
            <person name="Cannon C."/>
            <person name="Castanera R."/>
            <person name="Culley D."/>
            <person name="Daum C."/>
            <person name="Ezra D."/>
            <person name="Gonzalez J."/>
            <person name="Henrissat B."/>
            <person name="Kuo A."/>
            <person name="Liang C."/>
            <person name="Lipzen A."/>
            <person name="Lutzoni F."/>
            <person name="Magnuson J."/>
            <person name="Mondo S."/>
            <person name="Nolan M."/>
            <person name="Ohm R."/>
            <person name="Pangilinan J."/>
            <person name="Park H.-J."/>
            <person name="Ramirez L."/>
            <person name="Alfaro M."/>
            <person name="Sun H."/>
            <person name="Tritt A."/>
            <person name="Yoshinaga Y."/>
            <person name="Zwiers L.-H."/>
            <person name="Turgeon B."/>
            <person name="Goodwin S."/>
            <person name="Spatafora J."/>
            <person name="Crous P."/>
            <person name="Grigoriev I."/>
        </authorList>
    </citation>
    <scope>NUCLEOTIDE SEQUENCE</scope>
    <source>
        <strain evidence="4">CBS 130266</strain>
    </source>
</reference>
<dbReference type="AlphaFoldDB" id="A0A9P4NU25"/>
<feature type="region of interest" description="Disordered" evidence="1">
    <location>
        <begin position="154"/>
        <end position="184"/>
    </location>
</feature>
<gene>
    <name evidence="4" type="ORF">EJ08DRAFT_586030</name>
</gene>
<dbReference type="EMBL" id="MU007027">
    <property type="protein sequence ID" value="KAF2432234.1"/>
    <property type="molecule type" value="Genomic_DNA"/>
</dbReference>
<dbReference type="Pfam" id="PF25871">
    <property type="entry name" value="HTH_76"/>
    <property type="match status" value="1"/>
</dbReference>